<dbReference type="GO" id="GO:0003824">
    <property type="term" value="F:catalytic activity"/>
    <property type="evidence" value="ECO:0007669"/>
    <property type="project" value="InterPro"/>
</dbReference>
<dbReference type="SUPFAM" id="SSF56219">
    <property type="entry name" value="DNase I-like"/>
    <property type="match status" value="1"/>
</dbReference>
<evidence type="ECO:0000259" key="7">
    <source>
        <dbReference type="PROSITE" id="PS50878"/>
    </source>
</evidence>
<dbReference type="Gene3D" id="3.30.40.10">
    <property type="entry name" value="Zinc/RING finger domain, C3HC4 (zinc finger)"/>
    <property type="match status" value="1"/>
</dbReference>
<dbReference type="GO" id="GO:0031012">
    <property type="term" value="C:extracellular matrix"/>
    <property type="evidence" value="ECO:0007669"/>
    <property type="project" value="TreeGrafter"/>
</dbReference>
<dbReference type="InterPro" id="IPR005135">
    <property type="entry name" value="Endo/exonuclease/phosphatase"/>
</dbReference>
<dbReference type="SMART" id="SM00249">
    <property type="entry name" value="PHD"/>
    <property type="match status" value="1"/>
</dbReference>
<comment type="caution">
    <text evidence="8">The sequence shown here is derived from an EMBL/GenBank/DDBJ whole genome shotgun (WGS) entry which is preliminary data.</text>
</comment>
<dbReference type="PROSITE" id="PS50016">
    <property type="entry name" value="ZF_PHD_2"/>
    <property type="match status" value="1"/>
</dbReference>
<dbReference type="InterPro" id="IPR000477">
    <property type="entry name" value="RT_dom"/>
</dbReference>
<feature type="compositionally biased region" description="Polar residues" evidence="5">
    <location>
        <begin position="1"/>
        <end position="13"/>
    </location>
</feature>
<feature type="region of interest" description="Disordered" evidence="5">
    <location>
        <begin position="1"/>
        <end position="23"/>
    </location>
</feature>
<keyword evidence="3" id="KW-0862">Zinc</keyword>
<dbReference type="GO" id="GO:0061343">
    <property type="term" value="P:cell adhesion involved in heart morphogenesis"/>
    <property type="evidence" value="ECO:0007669"/>
    <property type="project" value="TreeGrafter"/>
</dbReference>
<evidence type="ECO:0000313" key="8">
    <source>
        <dbReference type="EMBL" id="KAK3088006.1"/>
    </source>
</evidence>
<dbReference type="CDD" id="cd01650">
    <property type="entry name" value="RT_nLTR_like"/>
    <property type="match status" value="1"/>
</dbReference>
<evidence type="ECO:0000256" key="1">
    <source>
        <dbReference type="ARBA" id="ARBA00022723"/>
    </source>
</evidence>
<sequence length="1269" mass="147442">MSQTTRGRANSLTGGSGSKQSKRNDKAKEVWNCKKCNKDYSHNSDKVVQCEYCDFFYCSKCLDLSTDEYEAFKNPSLHWFCPTCEGKVLKNIKTDKEIETRCAEFLSRMESRIVQLENDITKKCDRDQVVNIVKELQDNSPDGKEESLDHIEETVSKTLSEIRDSASREKNFIVFGVEECEDDNIQQRKSYDTGFINDLACTIETDPEKIRNVVRIGKWKEKEDNGKPRPIKVIMHDTESKRKFLRNVSKLRDIEEERFTSISVTHDMSVSEREENKKKLQEAKDLNERNDSGKFKYVIDELKLRFLNAEDKPHIICMTEVLPKNARYDISKSEISLEGYEIFPSDFPQHMHRGTIIYVRNELKAVEIPSESDFNEAVWIKIDLDKGDKLLLGNIYRSPSSSEQNNDHLLDLIRKKCEGENFTHIVITGDFNLPDIDWESWTCKDRFSHTFIECLRDVFIDQMVSAPTRDRVNQKPSLLDLVLTNDNNLITKLDHLSPLGSSDHCVLRFSIKCYKDINVYNALKRDYYKGNYEAMKEQLNVDWEELLNNKDVLEKEKFFMRHLNCAIEKHVPIKRVRKKGATPLGPEAVDSIRRKHRAWTRYYESRDATHYREYCKARNKVKSMIKKDRKVRERRIAETSKSNSKNFWSYVNSKRKTKSGIGELHTQKDGKTCIASTDLDKAEVLGEFFTSVFTTEDNHDYPPVKECEVNKPFSDTHFSVEDVNKLLKNLNITKSPGPDLVHPKILYELADVIDTPLCMIYNESYETGLVPENWRIGQISALFKKGDRKLASNYRPVSLTSIIGKTMEKLIRNKITEHMNTNNLFSDRQYGFIGGRSTALQLLTVLDIWTDALDHQEQIDAIYMDFMKAFDKVPHGRLVHKLKSYGISDRMCIWIKSFLTNRKQRVHINGNYSKWHNVASGIPQGSVLGPLLFVCFINDLPDSVLSSVYLFADDTKLFRAVSNKNDQDTLQNDVDNLFDWSTTWLLKFHPDKCKVLKVANKRSRPSSTSYQMNTYDGGRITLESVDCEKDVGVSIDSNLSFMKHISTQVNKANQMVGIIRRSFTHLDYRTFCILFKSLVRPHLEYANCTWSPYKKKDIDTIENVQRRATKMLPNMQDLSYPERLKKLKMPTLRYRRMRGDMIETFKILAGIYDSRVTSGLFERVTSSYTRGHNLKIAKKRSNLDVRKNFFTNRVVDLWNSLPNYIISAKNVKTFENRLDRYWEHHPMCFDHEADYCAINIKAHQPGQKSTAEVEPNTEEPAMLLLSEQT</sequence>
<keyword evidence="9" id="KW-1185">Reference proteome</keyword>
<reference evidence="8" key="1">
    <citation type="submission" date="2019-08" db="EMBL/GenBank/DDBJ databases">
        <title>The improved chromosome-level genome for the pearl oyster Pinctada fucata martensii using PacBio sequencing and Hi-C.</title>
        <authorList>
            <person name="Zheng Z."/>
        </authorList>
    </citation>
    <scope>NUCLEOTIDE SEQUENCE</scope>
    <source>
        <strain evidence="8">ZZ-2019</strain>
        <tissue evidence="8">Adductor muscle</tissue>
    </source>
</reference>
<evidence type="ECO:0000256" key="3">
    <source>
        <dbReference type="ARBA" id="ARBA00022833"/>
    </source>
</evidence>
<evidence type="ECO:0000313" key="9">
    <source>
        <dbReference type="Proteomes" id="UP001186944"/>
    </source>
</evidence>
<dbReference type="AlphaFoldDB" id="A0AA88XMC4"/>
<feature type="domain" description="PHD-type" evidence="6">
    <location>
        <begin position="30"/>
        <end position="87"/>
    </location>
</feature>
<keyword evidence="1" id="KW-0479">Metal-binding</keyword>
<evidence type="ECO:0000259" key="6">
    <source>
        <dbReference type="PROSITE" id="PS50016"/>
    </source>
</evidence>
<accession>A0AA88XMC4</accession>
<protein>
    <recommendedName>
        <fullName evidence="10">Reverse transcriptase domain-containing protein</fullName>
    </recommendedName>
</protein>
<dbReference type="PANTHER" id="PTHR33395:SF22">
    <property type="entry name" value="REVERSE TRANSCRIPTASE DOMAIN-CONTAINING PROTEIN"/>
    <property type="match status" value="1"/>
</dbReference>
<dbReference type="Pfam" id="PF14529">
    <property type="entry name" value="Exo_endo_phos_2"/>
    <property type="match status" value="1"/>
</dbReference>
<feature type="domain" description="Reverse transcriptase" evidence="7">
    <location>
        <begin position="763"/>
        <end position="1020"/>
    </location>
</feature>
<dbReference type="Pfam" id="PF00078">
    <property type="entry name" value="RVT_1"/>
    <property type="match status" value="1"/>
</dbReference>
<dbReference type="PROSITE" id="PS50878">
    <property type="entry name" value="RT_POL"/>
    <property type="match status" value="1"/>
</dbReference>
<proteinExistence type="predicted"/>
<dbReference type="PANTHER" id="PTHR33395">
    <property type="entry name" value="TRANSCRIPTASE, PUTATIVE-RELATED-RELATED"/>
    <property type="match status" value="1"/>
</dbReference>
<dbReference type="Proteomes" id="UP001186944">
    <property type="component" value="Unassembled WGS sequence"/>
</dbReference>
<keyword evidence="2 4" id="KW-0863">Zinc-finger</keyword>
<dbReference type="InterPro" id="IPR001965">
    <property type="entry name" value="Znf_PHD"/>
</dbReference>
<name>A0AA88XMC4_PINIB</name>
<evidence type="ECO:0000256" key="5">
    <source>
        <dbReference type="SAM" id="MobiDB-lite"/>
    </source>
</evidence>
<dbReference type="GO" id="GO:0007508">
    <property type="term" value="P:larval heart development"/>
    <property type="evidence" value="ECO:0007669"/>
    <property type="project" value="TreeGrafter"/>
</dbReference>
<gene>
    <name evidence="8" type="ORF">FSP39_013322</name>
</gene>
<dbReference type="InterPro" id="IPR019787">
    <property type="entry name" value="Znf_PHD-finger"/>
</dbReference>
<dbReference type="EMBL" id="VSWD01000011">
    <property type="protein sequence ID" value="KAK3088006.1"/>
    <property type="molecule type" value="Genomic_DNA"/>
</dbReference>
<dbReference type="Gene3D" id="3.60.10.10">
    <property type="entry name" value="Endonuclease/exonuclease/phosphatase"/>
    <property type="match status" value="1"/>
</dbReference>
<dbReference type="GO" id="GO:0008270">
    <property type="term" value="F:zinc ion binding"/>
    <property type="evidence" value="ECO:0007669"/>
    <property type="project" value="UniProtKB-KW"/>
</dbReference>
<evidence type="ECO:0000256" key="2">
    <source>
        <dbReference type="ARBA" id="ARBA00022771"/>
    </source>
</evidence>
<evidence type="ECO:0008006" key="10">
    <source>
        <dbReference type="Google" id="ProtNLM"/>
    </source>
</evidence>
<feature type="region of interest" description="Disordered" evidence="5">
    <location>
        <begin position="1246"/>
        <end position="1269"/>
    </location>
</feature>
<dbReference type="InterPro" id="IPR013083">
    <property type="entry name" value="Znf_RING/FYVE/PHD"/>
</dbReference>
<dbReference type="SUPFAM" id="SSF57903">
    <property type="entry name" value="FYVE/PHD zinc finger"/>
    <property type="match status" value="1"/>
</dbReference>
<dbReference type="InterPro" id="IPR011011">
    <property type="entry name" value="Znf_FYVE_PHD"/>
</dbReference>
<evidence type="ECO:0000256" key="4">
    <source>
        <dbReference type="PROSITE-ProRule" id="PRU00146"/>
    </source>
</evidence>
<organism evidence="8 9">
    <name type="scientific">Pinctada imbricata</name>
    <name type="common">Atlantic pearl-oyster</name>
    <name type="synonym">Pinctada martensii</name>
    <dbReference type="NCBI Taxonomy" id="66713"/>
    <lineage>
        <taxon>Eukaryota</taxon>
        <taxon>Metazoa</taxon>
        <taxon>Spiralia</taxon>
        <taxon>Lophotrochozoa</taxon>
        <taxon>Mollusca</taxon>
        <taxon>Bivalvia</taxon>
        <taxon>Autobranchia</taxon>
        <taxon>Pteriomorphia</taxon>
        <taxon>Pterioida</taxon>
        <taxon>Pterioidea</taxon>
        <taxon>Pteriidae</taxon>
        <taxon>Pinctada</taxon>
    </lineage>
</organism>
<dbReference type="InterPro" id="IPR036691">
    <property type="entry name" value="Endo/exonu/phosph_ase_sf"/>
</dbReference>